<dbReference type="AlphaFoldDB" id="A0A251NB58"/>
<protein>
    <submittedName>
        <fullName evidence="1">Uncharacterized protein</fullName>
    </submittedName>
</protein>
<accession>A0A251NB58</accession>
<name>A0A251NB58_PRUPE</name>
<organism evidence="1 2">
    <name type="scientific">Prunus persica</name>
    <name type="common">Peach</name>
    <name type="synonym">Amygdalus persica</name>
    <dbReference type="NCBI Taxonomy" id="3760"/>
    <lineage>
        <taxon>Eukaryota</taxon>
        <taxon>Viridiplantae</taxon>
        <taxon>Streptophyta</taxon>
        <taxon>Embryophyta</taxon>
        <taxon>Tracheophyta</taxon>
        <taxon>Spermatophyta</taxon>
        <taxon>Magnoliopsida</taxon>
        <taxon>eudicotyledons</taxon>
        <taxon>Gunneridae</taxon>
        <taxon>Pentapetalae</taxon>
        <taxon>rosids</taxon>
        <taxon>fabids</taxon>
        <taxon>Rosales</taxon>
        <taxon>Rosaceae</taxon>
        <taxon>Amygdaloideae</taxon>
        <taxon>Amygdaleae</taxon>
        <taxon>Prunus</taxon>
    </lineage>
</organism>
<reference evidence="1 2" key="1">
    <citation type="journal article" date="2013" name="Nat. Genet.">
        <title>The high-quality draft genome of peach (Prunus persica) identifies unique patterns of genetic diversity, domestication and genome evolution.</title>
        <authorList>
            <consortium name="International Peach Genome Initiative"/>
            <person name="Verde I."/>
            <person name="Abbott A.G."/>
            <person name="Scalabrin S."/>
            <person name="Jung S."/>
            <person name="Shu S."/>
            <person name="Marroni F."/>
            <person name="Zhebentyayeva T."/>
            <person name="Dettori M.T."/>
            <person name="Grimwood J."/>
            <person name="Cattonaro F."/>
            <person name="Zuccolo A."/>
            <person name="Rossini L."/>
            <person name="Jenkins J."/>
            <person name="Vendramin E."/>
            <person name="Meisel L.A."/>
            <person name="Decroocq V."/>
            <person name="Sosinski B."/>
            <person name="Prochnik S."/>
            <person name="Mitros T."/>
            <person name="Policriti A."/>
            <person name="Cipriani G."/>
            <person name="Dondini L."/>
            <person name="Ficklin S."/>
            <person name="Goodstein D.M."/>
            <person name="Xuan P."/>
            <person name="Del Fabbro C."/>
            <person name="Aramini V."/>
            <person name="Copetti D."/>
            <person name="Gonzalez S."/>
            <person name="Horner D.S."/>
            <person name="Falchi R."/>
            <person name="Lucas S."/>
            <person name="Mica E."/>
            <person name="Maldonado J."/>
            <person name="Lazzari B."/>
            <person name="Bielenberg D."/>
            <person name="Pirona R."/>
            <person name="Miculan M."/>
            <person name="Barakat A."/>
            <person name="Testolin R."/>
            <person name="Stella A."/>
            <person name="Tartarini S."/>
            <person name="Tonutti P."/>
            <person name="Arus P."/>
            <person name="Orellana A."/>
            <person name="Wells C."/>
            <person name="Main D."/>
            <person name="Vizzotto G."/>
            <person name="Silva H."/>
            <person name="Salamini F."/>
            <person name="Schmutz J."/>
            <person name="Morgante M."/>
            <person name="Rokhsar D.S."/>
        </authorList>
    </citation>
    <scope>NUCLEOTIDE SEQUENCE [LARGE SCALE GENOMIC DNA]</scope>
    <source>
        <strain evidence="2">cv. Nemared</strain>
    </source>
</reference>
<evidence type="ECO:0000313" key="1">
    <source>
        <dbReference type="EMBL" id="ONH95484.1"/>
    </source>
</evidence>
<dbReference type="Gramene" id="ONH95484">
    <property type="protein sequence ID" value="ONH95484"/>
    <property type="gene ID" value="PRUPE_7G073700"/>
</dbReference>
<keyword evidence="2" id="KW-1185">Reference proteome</keyword>
<proteinExistence type="predicted"/>
<gene>
    <name evidence="1" type="ORF">PRUPE_7G073700</name>
</gene>
<evidence type="ECO:0000313" key="2">
    <source>
        <dbReference type="Proteomes" id="UP000006882"/>
    </source>
</evidence>
<sequence length="80" mass="8824">MGFLSSICCCLEREKERERMGFLSSICCCLHGALVFNQGSAAATAPERQPLTLSPNFVQTEAPVPILVPHFPVNSKLYHM</sequence>
<dbReference type="Proteomes" id="UP000006882">
    <property type="component" value="Chromosome G7"/>
</dbReference>
<dbReference type="EMBL" id="CM007657">
    <property type="protein sequence ID" value="ONH95484.1"/>
    <property type="molecule type" value="Genomic_DNA"/>
</dbReference>